<dbReference type="SUPFAM" id="SSF75304">
    <property type="entry name" value="Amidase signature (AS) enzymes"/>
    <property type="match status" value="1"/>
</dbReference>
<reference evidence="2" key="1">
    <citation type="submission" date="2018-05" db="EMBL/GenBank/DDBJ databases">
        <authorList>
            <person name="Lanie J.A."/>
            <person name="Ng W.-L."/>
            <person name="Kazmierczak K.M."/>
            <person name="Andrzejewski T.M."/>
            <person name="Davidsen T.M."/>
            <person name="Wayne K.J."/>
            <person name="Tettelin H."/>
            <person name="Glass J.I."/>
            <person name="Rusch D."/>
            <person name="Podicherti R."/>
            <person name="Tsui H.-C.T."/>
            <person name="Winkler M.E."/>
        </authorList>
    </citation>
    <scope>NUCLEOTIDE SEQUENCE</scope>
</reference>
<dbReference type="EMBL" id="UINC01080263">
    <property type="protein sequence ID" value="SVC23046.1"/>
    <property type="molecule type" value="Genomic_DNA"/>
</dbReference>
<feature type="non-terminal residue" evidence="2">
    <location>
        <position position="279"/>
    </location>
</feature>
<dbReference type="InterPro" id="IPR023631">
    <property type="entry name" value="Amidase_dom"/>
</dbReference>
<protein>
    <recommendedName>
        <fullName evidence="1">Amidase domain-containing protein</fullName>
    </recommendedName>
</protein>
<dbReference type="PANTHER" id="PTHR42678">
    <property type="entry name" value="AMIDASE"/>
    <property type="match status" value="1"/>
</dbReference>
<dbReference type="AlphaFoldDB" id="A0A382KG53"/>
<dbReference type="Pfam" id="PF01425">
    <property type="entry name" value="Amidase"/>
    <property type="match status" value="1"/>
</dbReference>
<feature type="domain" description="Amidase" evidence="1">
    <location>
        <begin position="66"/>
        <end position="279"/>
    </location>
</feature>
<evidence type="ECO:0000313" key="2">
    <source>
        <dbReference type="EMBL" id="SVC23046.1"/>
    </source>
</evidence>
<organism evidence="2">
    <name type="scientific">marine metagenome</name>
    <dbReference type="NCBI Taxonomy" id="408172"/>
    <lineage>
        <taxon>unclassified sequences</taxon>
        <taxon>metagenomes</taxon>
        <taxon>ecological metagenomes</taxon>
    </lineage>
</organism>
<name>A0A382KG53_9ZZZZ</name>
<proteinExistence type="predicted"/>
<dbReference type="PANTHER" id="PTHR42678:SF34">
    <property type="entry name" value="OS04G0183300 PROTEIN"/>
    <property type="match status" value="1"/>
</dbReference>
<evidence type="ECO:0000259" key="1">
    <source>
        <dbReference type="Pfam" id="PF01425"/>
    </source>
</evidence>
<accession>A0A382KG53</accession>
<dbReference type="InterPro" id="IPR036928">
    <property type="entry name" value="AS_sf"/>
</dbReference>
<dbReference type="Gene3D" id="3.90.1300.10">
    <property type="entry name" value="Amidase signature (AS) domain"/>
    <property type="match status" value="1"/>
</dbReference>
<gene>
    <name evidence="2" type="ORF">METZ01_LOCUS275900</name>
</gene>
<sequence>MLILKMGETLKDFARLGRNTIRLSLAWMVCWTLLMPSGSSAQSELLEASIEELQGWLAGGEITSVELVDWYLQRIDTYDQQGPSLNAIQHLNEKARDQARELDEERELSGPRSLLHGIPVLIKDNYETLDAPTTAGSAILDGHWPKQDAMQVAKLKEAGAIVLAKTTMHEFAFGWTTRGSAFGVTRNPYGIDRHPGGSSGGTGAAVAANFAAAGMGSDTCGSIRVPSAHNNLVGLRGTRGISSRHGIVPLSSSFDVGGPLARNTRDLAIMLDATVGYDP</sequence>